<feature type="region of interest" description="Disordered" evidence="1">
    <location>
        <begin position="463"/>
        <end position="552"/>
    </location>
</feature>
<feature type="compositionally biased region" description="Basic and acidic residues" evidence="1">
    <location>
        <begin position="76"/>
        <end position="92"/>
    </location>
</feature>
<feature type="compositionally biased region" description="Low complexity" evidence="1">
    <location>
        <begin position="426"/>
        <end position="440"/>
    </location>
</feature>
<keyword evidence="3" id="KW-1185">Reference proteome</keyword>
<evidence type="ECO:0000313" key="3">
    <source>
        <dbReference type="Proteomes" id="UP001280581"/>
    </source>
</evidence>
<feature type="region of interest" description="Disordered" evidence="1">
    <location>
        <begin position="1"/>
        <end position="132"/>
    </location>
</feature>
<dbReference type="AlphaFoldDB" id="A0AAN6RKU3"/>
<feature type="region of interest" description="Disordered" evidence="1">
    <location>
        <begin position="328"/>
        <end position="362"/>
    </location>
</feature>
<feature type="compositionally biased region" description="Polar residues" evidence="1">
    <location>
        <begin position="487"/>
        <end position="503"/>
    </location>
</feature>
<feature type="compositionally biased region" description="Polar residues" evidence="1">
    <location>
        <begin position="63"/>
        <end position="74"/>
    </location>
</feature>
<feature type="compositionally biased region" description="Polar residues" evidence="1">
    <location>
        <begin position="35"/>
        <end position="44"/>
    </location>
</feature>
<organism evidence="2 3">
    <name type="scientific">Pseudopithomyces chartarum</name>
    <dbReference type="NCBI Taxonomy" id="1892770"/>
    <lineage>
        <taxon>Eukaryota</taxon>
        <taxon>Fungi</taxon>
        <taxon>Dikarya</taxon>
        <taxon>Ascomycota</taxon>
        <taxon>Pezizomycotina</taxon>
        <taxon>Dothideomycetes</taxon>
        <taxon>Pleosporomycetidae</taxon>
        <taxon>Pleosporales</taxon>
        <taxon>Massarineae</taxon>
        <taxon>Didymosphaeriaceae</taxon>
        <taxon>Pseudopithomyces</taxon>
    </lineage>
</organism>
<protein>
    <submittedName>
        <fullName evidence="2">Uncharacterized protein</fullName>
    </submittedName>
</protein>
<accession>A0AAN6RKU3</accession>
<gene>
    <name evidence="2" type="ORF">GRF29_19g1044702</name>
</gene>
<name>A0AAN6RKU3_9PLEO</name>
<dbReference type="EMBL" id="WVTA01000003">
    <property type="protein sequence ID" value="KAK3214716.1"/>
    <property type="molecule type" value="Genomic_DNA"/>
</dbReference>
<evidence type="ECO:0000256" key="1">
    <source>
        <dbReference type="SAM" id="MobiDB-lite"/>
    </source>
</evidence>
<sequence>MSPKKKYAGAPGDAEPSPKASPRPLNLRKRASVKLTRTNGTHAGTPTVEVTKGDVWTRAKLHSPSTPESCNMETGTKGKKDDLEKDRPHENEVPATPPRKSHPKRQITNRNQAAVAPTKISIPPSVPTNFGEMLRNSSQDVLQKSTDLSNKIENEKMFSSPTVLDRVRRKSDNNTVSFLGLATKPQFNGSTVPDDHASQALSEIAHNLPESKEARSTEQPQTPTGTPPALVAAMELEMENMRTSLRQSLGGGYTSVHSSPVTAHWLGSNVNDNNSPTQAVRTKSTTVKSTPQLSLPQHKYFTKTSNSPKASRLYRARKAVPLVVRTKGKPTEEAQSTFQSRLPRLSPTKSKPKLLETPGIIPQAPRNSALDIHQLPLLSPSGVPAMASRRDRYVRAIQEEGKAIAFASAEEIAVQIREWNTKLLGSKPATSPSAKSPARPMTKPPHKTVAPAPRAKFSFMSPTATSVKRQAARTEKEKETFTPPGSPSNTTFLTRSPPKSQVVRSAADAHSPVKKISSTLKSPKVRTFATPRTPLPRSNVNRRGKAFDRGALRTPSKEIVDKLDKEINGHLESQEREGRIFTPSGQRIQDLLAARRRGGGESESD</sequence>
<evidence type="ECO:0000313" key="2">
    <source>
        <dbReference type="EMBL" id="KAK3214716.1"/>
    </source>
</evidence>
<reference evidence="2 3" key="1">
    <citation type="submission" date="2021-02" db="EMBL/GenBank/DDBJ databases">
        <title>Genome assembly of Pseudopithomyces chartarum.</title>
        <authorList>
            <person name="Jauregui R."/>
            <person name="Singh J."/>
            <person name="Voisey C."/>
        </authorList>
    </citation>
    <scope>NUCLEOTIDE SEQUENCE [LARGE SCALE GENOMIC DNA]</scope>
    <source>
        <strain evidence="2 3">AGR01</strain>
    </source>
</reference>
<proteinExistence type="predicted"/>
<feature type="region of interest" description="Disordered" evidence="1">
    <location>
        <begin position="425"/>
        <end position="451"/>
    </location>
</feature>
<comment type="caution">
    <text evidence="2">The sequence shown here is derived from an EMBL/GenBank/DDBJ whole genome shotgun (WGS) entry which is preliminary data.</text>
</comment>
<dbReference type="Proteomes" id="UP001280581">
    <property type="component" value="Unassembled WGS sequence"/>
</dbReference>